<comment type="caution">
    <text evidence="10">The sequence shown here is derived from an EMBL/GenBank/DDBJ whole genome shotgun (WGS) entry which is preliminary data.</text>
</comment>
<keyword evidence="5 8" id="KW-0812">Transmembrane</keyword>
<dbReference type="RefSeq" id="WP_212021937.1">
    <property type="nucleotide sequence ID" value="NZ_JAAFYZ010000379.1"/>
</dbReference>
<sequence>MSTLSPTSDVVYEIGPPSDSTAAGGTGRFTRFWRGPESDPRWARPGLLGLLVAAAVLYLWDLSASGWANSFYAAAVQAGTKSWKAMLFGSLDAGNSITVDKPPASLWIMEISGRIFGFSSWSMLVPQALMGVATCGVVYTAVKRVLTRTRGAATGAAFGLLAAAALMVTPVAVLMFKFNNPDALLVLLMTLSVYSVVRAQENGSTRWLLLAGTLIGFAFLTKTLQAFLILPALTAVYLAVGPGKFLRRLWQIGAAGLAIVVSAGWWVAIMQLTPAGSRPYVGGSQDNSFWNLTFGYNGFGRLTGNETGSVGGPGGGGAAAGGAAGGAG</sequence>
<gene>
    <name evidence="10" type="ORF">KGQ19_47195</name>
</gene>
<evidence type="ECO:0000313" key="10">
    <source>
        <dbReference type="EMBL" id="MBS2554467.1"/>
    </source>
</evidence>
<comment type="subcellular location">
    <subcellularLocation>
        <location evidence="1">Cell membrane</location>
        <topology evidence="1">Multi-pass membrane protein</topology>
    </subcellularLocation>
</comment>
<evidence type="ECO:0000256" key="7">
    <source>
        <dbReference type="ARBA" id="ARBA00023136"/>
    </source>
</evidence>
<feature type="non-terminal residue" evidence="10">
    <location>
        <position position="328"/>
    </location>
</feature>
<evidence type="ECO:0000256" key="3">
    <source>
        <dbReference type="ARBA" id="ARBA00022676"/>
    </source>
</evidence>
<protein>
    <submittedName>
        <fullName evidence="10">Glycosyltransferase family 39 protein</fullName>
    </submittedName>
</protein>
<organism evidence="10 11">
    <name type="scientific">Catenulispora pinistramenti</name>
    <dbReference type="NCBI Taxonomy" id="2705254"/>
    <lineage>
        <taxon>Bacteria</taxon>
        <taxon>Bacillati</taxon>
        <taxon>Actinomycetota</taxon>
        <taxon>Actinomycetes</taxon>
        <taxon>Catenulisporales</taxon>
        <taxon>Catenulisporaceae</taxon>
        <taxon>Catenulispora</taxon>
    </lineage>
</organism>
<feature type="transmembrane region" description="Helical" evidence="8">
    <location>
        <begin position="124"/>
        <end position="142"/>
    </location>
</feature>
<evidence type="ECO:0000256" key="8">
    <source>
        <dbReference type="SAM" id="Phobius"/>
    </source>
</evidence>
<feature type="transmembrane region" description="Helical" evidence="8">
    <location>
        <begin position="154"/>
        <end position="176"/>
    </location>
</feature>
<feature type="transmembrane region" description="Helical" evidence="8">
    <location>
        <begin position="182"/>
        <end position="200"/>
    </location>
</feature>
<dbReference type="PANTHER" id="PTHR33908:SF3">
    <property type="entry name" value="UNDECAPRENYL PHOSPHATE-ALPHA-4-AMINO-4-DEOXY-L-ARABINOSE ARABINOSYL TRANSFERASE"/>
    <property type="match status" value="1"/>
</dbReference>
<keyword evidence="4" id="KW-0808">Transferase</keyword>
<keyword evidence="7 8" id="KW-0472">Membrane</keyword>
<reference evidence="10 11" key="1">
    <citation type="submission" date="2020-02" db="EMBL/GenBank/DDBJ databases">
        <title>Acidophilic actinobacteria isolated from forest soil.</title>
        <authorList>
            <person name="Golinska P."/>
        </authorList>
    </citation>
    <scope>NUCLEOTIDE SEQUENCE [LARGE SCALE GENOMIC DNA]</scope>
    <source>
        <strain evidence="10 11">NL8</strain>
    </source>
</reference>
<evidence type="ECO:0000256" key="4">
    <source>
        <dbReference type="ARBA" id="ARBA00022679"/>
    </source>
</evidence>
<evidence type="ECO:0000256" key="6">
    <source>
        <dbReference type="ARBA" id="ARBA00022989"/>
    </source>
</evidence>
<dbReference type="InterPro" id="IPR050297">
    <property type="entry name" value="LipidA_mod_glycosyltrf_83"/>
</dbReference>
<name>A0ABS5L806_9ACTN</name>
<feature type="domain" description="Glycosyltransferase RgtA/B/C/D-like" evidence="9">
    <location>
        <begin position="100"/>
        <end position="265"/>
    </location>
</feature>
<evidence type="ECO:0000256" key="1">
    <source>
        <dbReference type="ARBA" id="ARBA00004651"/>
    </source>
</evidence>
<dbReference type="Proteomes" id="UP000730482">
    <property type="component" value="Unassembled WGS sequence"/>
</dbReference>
<evidence type="ECO:0000313" key="11">
    <source>
        <dbReference type="Proteomes" id="UP000730482"/>
    </source>
</evidence>
<dbReference type="InterPro" id="IPR038731">
    <property type="entry name" value="RgtA/B/C-like"/>
</dbReference>
<accession>A0ABS5L806</accession>
<evidence type="ECO:0000256" key="5">
    <source>
        <dbReference type="ARBA" id="ARBA00022692"/>
    </source>
</evidence>
<proteinExistence type="predicted"/>
<evidence type="ECO:0000256" key="2">
    <source>
        <dbReference type="ARBA" id="ARBA00022475"/>
    </source>
</evidence>
<keyword evidence="2" id="KW-1003">Cell membrane</keyword>
<dbReference type="PANTHER" id="PTHR33908">
    <property type="entry name" value="MANNOSYLTRANSFERASE YKCB-RELATED"/>
    <property type="match status" value="1"/>
</dbReference>
<keyword evidence="3" id="KW-0328">Glycosyltransferase</keyword>
<dbReference type="Pfam" id="PF13231">
    <property type="entry name" value="PMT_2"/>
    <property type="match status" value="1"/>
</dbReference>
<keyword evidence="6 8" id="KW-1133">Transmembrane helix</keyword>
<keyword evidence="11" id="KW-1185">Reference proteome</keyword>
<feature type="transmembrane region" description="Helical" evidence="8">
    <location>
        <begin position="249"/>
        <end position="269"/>
    </location>
</feature>
<evidence type="ECO:0000259" key="9">
    <source>
        <dbReference type="Pfam" id="PF13231"/>
    </source>
</evidence>
<feature type="transmembrane region" description="Helical" evidence="8">
    <location>
        <begin position="207"/>
        <end position="229"/>
    </location>
</feature>
<dbReference type="EMBL" id="JAAFYZ010000379">
    <property type="protein sequence ID" value="MBS2554467.1"/>
    <property type="molecule type" value="Genomic_DNA"/>
</dbReference>